<keyword evidence="5 7" id="KW-0472">Membrane</keyword>
<feature type="compositionally biased region" description="Low complexity" evidence="6">
    <location>
        <begin position="228"/>
        <end position="240"/>
    </location>
</feature>
<dbReference type="InterPro" id="IPR036866">
    <property type="entry name" value="RibonucZ/Hydroxyglut_hydro"/>
</dbReference>
<keyword evidence="11" id="KW-1185">Reference proteome</keyword>
<evidence type="ECO:0000313" key="10">
    <source>
        <dbReference type="EMBL" id="GAA2257892.1"/>
    </source>
</evidence>
<dbReference type="InterPro" id="IPR004477">
    <property type="entry name" value="ComEC_N"/>
</dbReference>
<comment type="caution">
    <text evidence="10">The sequence shown here is derived from an EMBL/GenBank/DDBJ whole genome shotgun (WGS) entry which is preliminary data.</text>
</comment>
<dbReference type="SUPFAM" id="SSF56281">
    <property type="entry name" value="Metallo-hydrolase/oxidoreductase"/>
    <property type="match status" value="1"/>
</dbReference>
<feature type="domain" description="Metallo-beta-lactamase" evidence="8">
    <location>
        <begin position="701"/>
        <end position="756"/>
    </location>
</feature>
<evidence type="ECO:0000313" key="11">
    <source>
        <dbReference type="Proteomes" id="UP001500305"/>
    </source>
</evidence>
<evidence type="ECO:0000256" key="2">
    <source>
        <dbReference type="ARBA" id="ARBA00022475"/>
    </source>
</evidence>
<dbReference type="PANTHER" id="PTHR30619:SF1">
    <property type="entry name" value="RECOMBINATION PROTEIN 2"/>
    <property type="match status" value="1"/>
</dbReference>
<feature type="transmembrane region" description="Helical" evidence="7">
    <location>
        <begin position="22"/>
        <end position="42"/>
    </location>
</feature>
<evidence type="ECO:0000256" key="4">
    <source>
        <dbReference type="ARBA" id="ARBA00022989"/>
    </source>
</evidence>
<evidence type="ECO:0008006" key="12">
    <source>
        <dbReference type="Google" id="ProtNLM"/>
    </source>
</evidence>
<feature type="transmembrane region" description="Helical" evidence="7">
    <location>
        <begin position="77"/>
        <end position="97"/>
    </location>
</feature>
<dbReference type="PANTHER" id="PTHR30619">
    <property type="entry name" value="DNA INTERNALIZATION/COMPETENCE PROTEIN COMEC/REC2"/>
    <property type="match status" value="1"/>
</dbReference>
<feature type="region of interest" description="Disordered" evidence="6">
    <location>
        <begin position="110"/>
        <end position="136"/>
    </location>
</feature>
<dbReference type="Pfam" id="PF03772">
    <property type="entry name" value="Competence"/>
    <property type="match status" value="1"/>
</dbReference>
<organism evidence="10 11">
    <name type="scientific">Kitasatospora cystarginea</name>
    <dbReference type="NCBI Taxonomy" id="58350"/>
    <lineage>
        <taxon>Bacteria</taxon>
        <taxon>Bacillati</taxon>
        <taxon>Actinomycetota</taxon>
        <taxon>Actinomycetes</taxon>
        <taxon>Kitasatosporales</taxon>
        <taxon>Streptomycetaceae</taxon>
        <taxon>Kitasatospora</taxon>
    </lineage>
</organism>
<gene>
    <name evidence="10" type="ORF">GCM10010430_47150</name>
</gene>
<dbReference type="NCBIfam" id="TIGR00360">
    <property type="entry name" value="ComEC_N-term"/>
    <property type="match status" value="1"/>
</dbReference>
<sequence>MIALSEAAALYRSPANREPADLRLILPALSAWVAAFTVLGLAPEHRSWCPPLAVLAVAVALLLLVRPVERHRRMSLLLAATILTATAATVTTLLHTADLHRGPLPALARSQVSASVGNPDPADPSGGAGTPKAAPSPELTVSLTIAGDPEVHTSHARGTSPGRSLLTVAAIVDSVTLPQSANADASGAGPSPKSSAARPSRGPTTAAPGTPIATPPGTSAENLAGNSAGTAAGTPRTVRTRTPVTVMVHAQDADAWHDLLPSTRLRTDVRVLPAREGAQTAAVLLARGQPELLIPPSLPQRLAGRLRAGLRAACEHLPADVRGLLPGLVVGDTSGLPDDLNEAFHATDLSHLTAVSGANLMIVLTVLVGAPGHAGTSGRGGLAGRLGLPLRVTAVLGAGLTLAFVTVCRPDPSVLRAAATGLVGMLALGTGRPRQALPALTAAVLGLILLDPHLARSYGFVLSVLATTGLLTLGPRWMAALVERRWPHHLASAVAATAAAQALCAPVTILLAPRVSLAAVPCNLLAEPAVAPTTLLGFAALVADPVSHPAARFLADLAALPVAWLAGVARTGAALPGAQLAWPGGPFGAILLALTTVALVWAARPFLIPARPTASSAASAVGRGGAVSPSVDTRRNPFATRRVRAVLTLVLGLIMLVVLLRPPTLTRIATGWPPKGWQLVMCDIGQGDMTVLPIRSAGGESPDSAIVVDTGPDPHAADTCLRDLGITKVPLLILSHFHADHAEGLPGVLHGRRVGALQVTTLDTPAGEYARVVAWAAAAGVPVVRAKRGEHRFAGPELSWDVLWPDSTLGPATPGANNASVALLAAVGPSSGPLRIALLGDLEPPAQAALHARLTPPRVDVLKVAHHGSGNQDWDFTAALHPHLALISCGSDNPYGHPAAQTVSRLRALGATVMRTDQVGDIAILGTPSALSVATHPRHPESPARAPPLVGVAGKGSCRTGCR</sequence>
<feature type="region of interest" description="Disordered" evidence="6">
    <location>
        <begin position="181"/>
        <end position="240"/>
    </location>
</feature>
<dbReference type="EMBL" id="BAAATR010000022">
    <property type="protein sequence ID" value="GAA2257892.1"/>
    <property type="molecule type" value="Genomic_DNA"/>
</dbReference>
<dbReference type="InterPro" id="IPR052159">
    <property type="entry name" value="Competence_DNA_uptake"/>
</dbReference>
<dbReference type="Pfam" id="PF00753">
    <property type="entry name" value="Lactamase_B"/>
    <property type="match status" value="1"/>
</dbReference>
<feature type="transmembrane region" description="Helical" evidence="7">
    <location>
        <begin position="48"/>
        <end position="65"/>
    </location>
</feature>
<evidence type="ECO:0000256" key="7">
    <source>
        <dbReference type="SAM" id="Phobius"/>
    </source>
</evidence>
<evidence type="ECO:0000256" key="5">
    <source>
        <dbReference type="ARBA" id="ARBA00023136"/>
    </source>
</evidence>
<dbReference type="Gene3D" id="3.60.15.10">
    <property type="entry name" value="Ribonuclease Z/Hydroxyacylglutathione hydrolase-like"/>
    <property type="match status" value="1"/>
</dbReference>
<keyword evidence="2" id="KW-1003">Cell membrane</keyword>
<accession>A0ABP5RGG5</accession>
<evidence type="ECO:0000259" key="8">
    <source>
        <dbReference type="Pfam" id="PF00753"/>
    </source>
</evidence>
<dbReference type="Proteomes" id="UP001500305">
    <property type="component" value="Unassembled WGS sequence"/>
</dbReference>
<feature type="transmembrane region" description="Helical" evidence="7">
    <location>
        <begin position="581"/>
        <end position="603"/>
    </location>
</feature>
<keyword evidence="4 7" id="KW-1133">Transmembrane helix</keyword>
<feature type="compositionally biased region" description="Low complexity" evidence="6">
    <location>
        <begin position="185"/>
        <end position="218"/>
    </location>
</feature>
<dbReference type="RefSeq" id="WP_344638475.1">
    <property type="nucleotide sequence ID" value="NZ_BAAATR010000022.1"/>
</dbReference>
<name>A0ABP5RGG5_9ACTN</name>
<evidence type="ECO:0000256" key="6">
    <source>
        <dbReference type="SAM" id="MobiDB-lite"/>
    </source>
</evidence>
<feature type="transmembrane region" description="Helical" evidence="7">
    <location>
        <begin position="643"/>
        <end position="660"/>
    </location>
</feature>
<evidence type="ECO:0000256" key="3">
    <source>
        <dbReference type="ARBA" id="ARBA00022692"/>
    </source>
</evidence>
<comment type="subcellular location">
    <subcellularLocation>
        <location evidence="1">Cell membrane</location>
        <topology evidence="1">Multi-pass membrane protein</topology>
    </subcellularLocation>
</comment>
<protein>
    <recommendedName>
        <fullName evidence="12">Metallo-beta-lactamase domain-containing protein</fullName>
    </recommendedName>
</protein>
<proteinExistence type="predicted"/>
<evidence type="ECO:0000256" key="1">
    <source>
        <dbReference type="ARBA" id="ARBA00004651"/>
    </source>
</evidence>
<feature type="domain" description="ComEC/Rec2-related protein" evidence="9">
    <location>
        <begin position="328"/>
        <end position="601"/>
    </location>
</feature>
<reference evidence="11" key="1">
    <citation type="journal article" date="2019" name="Int. J. Syst. Evol. Microbiol.">
        <title>The Global Catalogue of Microorganisms (GCM) 10K type strain sequencing project: providing services to taxonomists for standard genome sequencing and annotation.</title>
        <authorList>
            <consortium name="The Broad Institute Genomics Platform"/>
            <consortium name="The Broad Institute Genome Sequencing Center for Infectious Disease"/>
            <person name="Wu L."/>
            <person name="Ma J."/>
        </authorList>
    </citation>
    <scope>NUCLEOTIDE SEQUENCE [LARGE SCALE GENOMIC DNA]</scope>
    <source>
        <strain evidence="11">JCM 7356</strain>
    </source>
</reference>
<keyword evidence="3 7" id="KW-0812">Transmembrane</keyword>
<evidence type="ECO:0000259" key="9">
    <source>
        <dbReference type="Pfam" id="PF03772"/>
    </source>
</evidence>
<dbReference type="InterPro" id="IPR001279">
    <property type="entry name" value="Metallo-B-lactamas"/>
</dbReference>